<dbReference type="HOGENOM" id="CLU_077586_0_0_2"/>
<gene>
    <name evidence="3" type="primary">tyrA</name>
    <name evidence="3" type="ordered locus">NP_3358A</name>
</gene>
<dbReference type="EMBL" id="CR936257">
    <property type="protein sequence ID" value="CAI49770.1"/>
    <property type="molecule type" value="Genomic_DNA"/>
</dbReference>
<sequence>MQLLVVGAGEMGQWFARHSGADAVAFADRDSDTARRAAAGLNDAQAVPLDTDERFDVVCIAVPMSAVADAVAAHAGKATAAVVDVAGEMRDSVAALRKHAPDRERASFHPLFSASNAPGNLPVVVDAEGPTVAALRAALSAAGNEVFETTPEEHDRAMETVQAQAHTAVLAYALAADDVDSRFHTALSEPLEALVDDVVGNTPEVYAEIQSRFDGSDAVAEAAQRLADADASEFADLYEEAGR</sequence>
<dbReference type="eggNOG" id="arCOG00245">
    <property type="taxonomic scope" value="Archaea"/>
</dbReference>
<dbReference type="Gene3D" id="3.40.50.720">
    <property type="entry name" value="NAD(P)-binding Rossmann-like Domain"/>
    <property type="match status" value="1"/>
</dbReference>
<feature type="domain" description="Prephenate/arogenate dehydrogenase" evidence="2">
    <location>
        <begin position="1"/>
        <end position="243"/>
    </location>
</feature>
<dbReference type="GO" id="GO:0008977">
    <property type="term" value="F:prephenate dehydrogenase (NAD+) activity"/>
    <property type="evidence" value="ECO:0007669"/>
    <property type="project" value="UniProtKB-EC"/>
</dbReference>
<dbReference type="GO" id="GO:0006571">
    <property type="term" value="P:tyrosine biosynthetic process"/>
    <property type="evidence" value="ECO:0007669"/>
    <property type="project" value="InterPro"/>
</dbReference>
<protein>
    <submittedName>
        <fullName evidence="3">Prephenate dehydrogenase</fullName>
        <ecNumber evidence="3">1.3.1.12</ecNumber>
    </submittedName>
</protein>
<dbReference type="Proteomes" id="UP000002698">
    <property type="component" value="Chromosome"/>
</dbReference>
<evidence type="ECO:0000313" key="4">
    <source>
        <dbReference type="Proteomes" id="UP000002698"/>
    </source>
</evidence>
<dbReference type="PANTHER" id="PTHR21363">
    <property type="entry name" value="PREPHENATE DEHYDROGENASE"/>
    <property type="match status" value="1"/>
</dbReference>
<dbReference type="SUPFAM" id="SSF51735">
    <property type="entry name" value="NAD(P)-binding Rossmann-fold domains"/>
    <property type="match status" value="1"/>
</dbReference>
<dbReference type="InterPro" id="IPR003099">
    <property type="entry name" value="Prephen_DH"/>
</dbReference>
<dbReference type="AlphaFoldDB" id="A0A1U7EX81"/>
<organism evidence="3 4">
    <name type="scientific">Natronomonas pharaonis (strain ATCC 35678 / DSM 2160 / CIP 103997 / JCM 8858 / NBRC 14720 / NCIMB 2260 / Gabara)</name>
    <name type="common">Halobacterium pharaonis</name>
    <dbReference type="NCBI Taxonomy" id="348780"/>
    <lineage>
        <taxon>Archaea</taxon>
        <taxon>Methanobacteriati</taxon>
        <taxon>Methanobacteriota</taxon>
        <taxon>Stenosarchaea group</taxon>
        <taxon>Halobacteria</taxon>
        <taxon>Halobacteriales</taxon>
        <taxon>Natronomonadaceae</taxon>
        <taxon>Natronomonas</taxon>
    </lineage>
</organism>
<dbReference type="EC" id="1.3.1.12" evidence="3"/>
<evidence type="ECO:0000259" key="2">
    <source>
        <dbReference type="PROSITE" id="PS51176"/>
    </source>
</evidence>
<dbReference type="InterPro" id="IPR046826">
    <property type="entry name" value="PDH_N"/>
</dbReference>
<dbReference type="OrthoDB" id="24743at2157"/>
<dbReference type="InterPro" id="IPR008927">
    <property type="entry name" value="6-PGluconate_DH-like_C_sf"/>
</dbReference>
<dbReference type="InterPro" id="IPR036291">
    <property type="entry name" value="NAD(P)-bd_dom_sf"/>
</dbReference>
<keyword evidence="1 3" id="KW-0560">Oxidoreductase</keyword>
<dbReference type="KEGG" id="nph:NP_3358A"/>
<dbReference type="PROSITE" id="PS51176">
    <property type="entry name" value="PDH_ADH"/>
    <property type="match status" value="1"/>
</dbReference>
<dbReference type="InterPro" id="IPR050812">
    <property type="entry name" value="Preph/Arog_dehydrog"/>
</dbReference>
<reference evidence="3 4" key="1">
    <citation type="journal article" date="2005" name="Genome Res.">
        <title>Living with two extremes: conclusions from the genome sequence of Natronomonas pharaonis.</title>
        <authorList>
            <person name="Falb M."/>
            <person name="Pfeiffer F."/>
            <person name="Palm P."/>
            <person name="Rodewald K."/>
            <person name="Hickmann V."/>
            <person name="Tittor J."/>
            <person name="Oesterhelt D."/>
        </authorList>
    </citation>
    <scope>NUCLEOTIDE SEQUENCE [LARGE SCALE GENOMIC DNA]</scope>
    <source>
        <strain evidence="4">ATCC 35678 / DSM 2160 / CIP 103997 / JCM 8858 / NBRC 14720 / NCIMB 2260 / Gabara</strain>
    </source>
</reference>
<keyword evidence="4" id="KW-1185">Reference proteome</keyword>
<accession>A0A1U7EX81</accession>
<evidence type="ECO:0000313" key="3">
    <source>
        <dbReference type="EMBL" id="CAI49770.1"/>
    </source>
</evidence>
<dbReference type="Pfam" id="PF02153">
    <property type="entry name" value="PDH_N"/>
    <property type="match status" value="1"/>
</dbReference>
<dbReference type="EnsemblBacteria" id="CAI49770">
    <property type="protein sequence ID" value="CAI49770"/>
    <property type="gene ID" value="NP_3358A"/>
</dbReference>
<proteinExistence type="predicted"/>
<dbReference type="PANTHER" id="PTHR21363:SF0">
    <property type="entry name" value="PREPHENATE DEHYDROGENASE [NADP(+)]"/>
    <property type="match status" value="1"/>
</dbReference>
<dbReference type="STRING" id="348780.NP_3358A"/>
<name>A0A1U7EX81_NATPD</name>
<dbReference type="GO" id="GO:0004665">
    <property type="term" value="F:prephenate dehydrogenase (NADP+) activity"/>
    <property type="evidence" value="ECO:0007669"/>
    <property type="project" value="InterPro"/>
</dbReference>
<evidence type="ECO:0000256" key="1">
    <source>
        <dbReference type="ARBA" id="ARBA00023002"/>
    </source>
</evidence>
<dbReference type="RefSeq" id="WP_011323390.1">
    <property type="nucleotide sequence ID" value="NC_007426.1"/>
</dbReference>
<dbReference type="SUPFAM" id="SSF48179">
    <property type="entry name" value="6-phosphogluconate dehydrogenase C-terminal domain-like"/>
    <property type="match status" value="1"/>
</dbReference>
<dbReference type="GO" id="GO:0070403">
    <property type="term" value="F:NAD+ binding"/>
    <property type="evidence" value="ECO:0007669"/>
    <property type="project" value="InterPro"/>
</dbReference>
<dbReference type="GeneID" id="3703431"/>